<dbReference type="Proteomes" id="UP000480684">
    <property type="component" value="Unassembled WGS sequence"/>
</dbReference>
<feature type="transmembrane region" description="Helical" evidence="1">
    <location>
        <begin position="61"/>
        <end position="79"/>
    </location>
</feature>
<gene>
    <name evidence="2" type="ORF">G4223_18290</name>
</gene>
<dbReference type="RefSeq" id="WP_163682720.1">
    <property type="nucleotide sequence ID" value="NZ_JAAIYP010000045.1"/>
</dbReference>
<feature type="transmembrane region" description="Helical" evidence="1">
    <location>
        <begin position="6"/>
        <end position="24"/>
    </location>
</feature>
<organism evidence="2 3">
    <name type="scientific">Magnetospirillum aberrantis SpK</name>
    <dbReference type="NCBI Taxonomy" id="908842"/>
    <lineage>
        <taxon>Bacteria</taxon>
        <taxon>Pseudomonadati</taxon>
        <taxon>Pseudomonadota</taxon>
        <taxon>Alphaproteobacteria</taxon>
        <taxon>Rhodospirillales</taxon>
        <taxon>Rhodospirillaceae</taxon>
        <taxon>Magnetospirillum</taxon>
    </lineage>
</organism>
<name>A0A7C9QW39_9PROT</name>
<comment type="caution">
    <text evidence="2">The sequence shown here is derived from an EMBL/GenBank/DDBJ whole genome shotgun (WGS) entry which is preliminary data.</text>
</comment>
<evidence type="ECO:0000313" key="2">
    <source>
        <dbReference type="EMBL" id="NFV82063.1"/>
    </source>
</evidence>
<keyword evidence="1" id="KW-0812">Transmembrane</keyword>
<accession>A0A7C9QW39</accession>
<keyword evidence="1" id="KW-1133">Transmembrane helix</keyword>
<keyword evidence="3" id="KW-1185">Reference proteome</keyword>
<evidence type="ECO:0000313" key="3">
    <source>
        <dbReference type="Proteomes" id="UP000480684"/>
    </source>
</evidence>
<keyword evidence="1" id="KW-0472">Membrane</keyword>
<dbReference type="EMBL" id="JAAIYP010000045">
    <property type="protein sequence ID" value="NFV82063.1"/>
    <property type="molecule type" value="Genomic_DNA"/>
</dbReference>
<feature type="transmembrane region" description="Helical" evidence="1">
    <location>
        <begin position="36"/>
        <end position="55"/>
    </location>
</feature>
<protein>
    <submittedName>
        <fullName evidence="2">Uncharacterized protein</fullName>
    </submittedName>
</protein>
<reference evidence="2 3" key="1">
    <citation type="submission" date="2020-02" db="EMBL/GenBank/DDBJ databases">
        <authorList>
            <person name="Dziuba M."/>
            <person name="Kuznetsov B."/>
            <person name="Mardanov A."/>
            <person name="Ravin N."/>
            <person name="Grouzdev D."/>
        </authorList>
    </citation>
    <scope>NUCLEOTIDE SEQUENCE [LARGE SCALE GENOMIC DNA]</scope>
    <source>
        <strain evidence="2 3">SpK</strain>
    </source>
</reference>
<proteinExistence type="predicted"/>
<sequence length="85" mass="9134">MEMVNGLSLPVVLLMGLVGAPVLLRRAGYPMGKTILGTLTGAMVLLGCWAILSSIQNRLGLTFLPLGWLVPLASGFAVWRWRGQL</sequence>
<evidence type="ECO:0000256" key="1">
    <source>
        <dbReference type="SAM" id="Phobius"/>
    </source>
</evidence>
<dbReference type="AlphaFoldDB" id="A0A7C9QW39"/>